<dbReference type="PANTHER" id="PTHR47966">
    <property type="entry name" value="BETA-SITE APP-CLEAVING ENZYME, ISOFORM A-RELATED"/>
    <property type="match status" value="1"/>
</dbReference>
<sequence>MRAPAKDTLAVHYQSIKPIKGRATGRSAASVLRAAGARVPGAGYQNITALLDSSTHCVSQFGTARSTCSCGPSFVDNFRYGQDPELHFSVTFGSGESVTGPLGRSDLSVAGLTANVVGSEGTFAFQYSFYTIAVDGIQYGQITDLTKYLYIIDTGTTLMHLPPNVAEAIAHSFEPRGTYIFQYGGYFAACDAVAPRVAVIIEGARFWVNPSDLIYREFQDPATGMCMLGITSGPSRPGTTKLPQSDKL</sequence>
<evidence type="ECO:0000313" key="4">
    <source>
        <dbReference type="Proteomes" id="UP000838763"/>
    </source>
</evidence>
<dbReference type="OrthoDB" id="15189at2759"/>
<dbReference type="SUPFAM" id="SSF50630">
    <property type="entry name" value="Acid proteases"/>
    <property type="match status" value="1"/>
</dbReference>
<dbReference type="EMBL" id="CALLCH030000020">
    <property type="protein sequence ID" value="CAI4219671.1"/>
    <property type="molecule type" value="Genomic_DNA"/>
</dbReference>
<dbReference type="Gene3D" id="2.40.70.10">
    <property type="entry name" value="Acid Proteases"/>
    <property type="match status" value="1"/>
</dbReference>
<evidence type="ECO:0000313" key="3">
    <source>
        <dbReference type="EMBL" id="CAI4219671.1"/>
    </source>
</evidence>
<dbReference type="GO" id="GO:0000324">
    <property type="term" value="C:fungal-type vacuole"/>
    <property type="evidence" value="ECO:0007669"/>
    <property type="project" value="TreeGrafter"/>
</dbReference>
<evidence type="ECO:0000259" key="2">
    <source>
        <dbReference type="PROSITE" id="PS51767"/>
    </source>
</evidence>
<dbReference type="Proteomes" id="UP000838763">
    <property type="component" value="Unassembled WGS sequence"/>
</dbReference>
<dbReference type="AlphaFoldDB" id="A0A9P1MF25"/>
<dbReference type="GO" id="GO:0006508">
    <property type="term" value="P:proteolysis"/>
    <property type="evidence" value="ECO:0007669"/>
    <property type="project" value="InterPro"/>
</dbReference>
<keyword evidence="4" id="KW-1185">Reference proteome</keyword>
<dbReference type="PANTHER" id="PTHR47966:SF47">
    <property type="entry name" value="ENDOPEPTIDASE, PUTATIVE (AFU_ORTHOLOGUE AFUA_3G01220)-RELATED"/>
    <property type="match status" value="1"/>
</dbReference>
<name>A0A9P1MF25_9PEZI</name>
<feature type="domain" description="Peptidase A1" evidence="2">
    <location>
        <begin position="1"/>
        <end position="248"/>
    </location>
</feature>
<gene>
    <name evidence="3" type="ORF">PPNO1_LOCUS9224</name>
</gene>
<dbReference type="Pfam" id="PF00026">
    <property type="entry name" value="Asp"/>
    <property type="match status" value="1"/>
</dbReference>
<protein>
    <recommendedName>
        <fullName evidence="2">Peptidase A1 domain-containing protein</fullName>
    </recommendedName>
</protein>
<comment type="caution">
    <text evidence="3">The sequence shown here is derived from an EMBL/GenBank/DDBJ whole genome shotgun (WGS) entry which is preliminary data.</text>
</comment>
<reference evidence="3" key="1">
    <citation type="submission" date="2022-11" db="EMBL/GenBank/DDBJ databases">
        <authorList>
            <person name="Scott C."/>
            <person name="Bruce N."/>
        </authorList>
    </citation>
    <scope>NUCLEOTIDE SEQUENCE</scope>
</reference>
<proteinExistence type="inferred from homology"/>
<comment type="similarity">
    <text evidence="1">Belongs to the peptidase A1 family.</text>
</comment>
<dbReference type="InterPro" id="IPR033121">
    <property type="entry name" value="PEPTIDASE_A1"/>
</dbReference>
<dbReference type="InterPro" id="IPR021109">
    <property type="entry name" value="Peptidase_aspartic_dom_sf"/>
</dbReference>
<organism evidence="3 4">
    <name type="scientific">Parascedosporium putredinis</name>
    <dbReference type="NCBI Taxonomy" id="1442378"/>
    <lineage>
        <taxon>Eukaryota</taxon>
        <taxon>Fungi</taxon>
        <taxon>Dikarya</taxon>
        <taxon>Ascomycota</taxon>
        <taxon>Pezizomycotina</taxon>
        <taxon>Sordariomycetes</taxon>
        <taxon>Hypocreomycetidae</taxon>
        <taxon>Microascales</taxon>
        <taxon>Microascaceae</taxon>
        <taxon>Parascedosporium</taxon>
    </lineage>
</organism>
<accession>A0A9P1MF25</accession>
<dbReference type="GO" id="GO:0004190">
    <property type="term" value="F:aspartic-type endopeptidase activity"/>
    <property type="evidence" value="ECO:0007669"/>
    <property type="project" value="InterPro"/>
</dbReference>
<evidence type="ECO:0000256" key="1">
    <source>
        <dbReference type="ARBA" id="ARBA00007447"/>
    </source>
</evidence>
<dbReference type="PROSITE" id="PS51767">
    <property type="entry name" value="PEPTIDASE_A1"/>
    <property type="match status" value="1"/>
</dbReference>
<dbReference type="InterPro" id="IPR001461">
    <property type="entry name" value="Aspartic_peptidase_A1"/>
</dbReference>